<protein>
    <submittedName>
        <fullName evidence="3">Col_cuticle_N domain-containing protein</fullName>
    </submittedName>
</protein>
<dbReference type="GO" id="GO:0046872">
    <property type="term" value="F:metal ion binding"/>
    <property type="evidence" value="ECO:0007669"/>
    <property type="project" value="UniProtKB-KW"/>
</dbReference>
<organism evidence="2 3">
    <name type="scientific">Strongyloides stercoralis</name>
    <name type="common">Threadworm</name>
    <dbReference type="NCBI Taxonomy" id="6248"/>
    <lineage>
        <taxon>Eukaryota</taxon>
        <taxon>Metazoa</taxon>
        <taxon>Ecdysozoa</taxon>
        <taxon>Nematoda</taxon>
        <taxon>Chromadorea</taxon>
        <taxon>Rhabditida</taxon>
        <taxon>Tylenchina</taxon>
        <taxon>Panagrolaimomorpha</taxon>
        <taxon>Strongyloidoidea</taxon>
        <taxon>Strongyloididae</taxon>
        <taxon>Strongyloides</taxon>
    </lineage>
</organism>
<evidence type="ECO:0000256" key="1">
    <source>
        <dbReference type="ARBA" id="ARBA00022723"/>
    </source>
</evidence>
<evidence type="ECO:0000313" key="3">
    <source>
        <dbReference type="WBParaSite" id="TCONS_00016847.p1"/>
    </source>
</evidence>
<proteinExistence type="predicted"/>
<name>A0AAF5DSW1_STRER</name>
<keyword evidence="1" id="KW-0479">Metal-binding</keyword>
<dbReference type="GO" id="GO:0006556">
    <property type="term" value="P:S-adenosylmethionine biosynthetic process"/>
    <property type="evidence" value="ECO:0007669"/>
    <property type="project" value="InterPro"/>
</dbReference>
<dbReference type="InterPro" id="IPR022636">
    <property type="entry name" value="S-AdoMet_synthetase_sfam"/>
</dbReference>
<reference evidence="3" key="1">
    <citation type="submission" date="2024-02" db="UniProtKB">
        <authorList>
            <consortium name="WormBaseParasite"/>
        </authorList>
    </citation>
    <scope>IDENTIFICATION</scope>
</reference>
<dbReference type="AlphaFoldDB" id="A0AAF5DSW1"/>
<dbReference type="GO" id="GO:0004478">
    <property type="term" value="F:methionine adenosyltransferase activity"/>
    <property type="evidence" value="ECO:0007669"/>
    <property type="project" value="InterPro"/>
</dbReference>
<sequence>MILFSEFSLLFISKSFFEGYLNKMCKLFSDDVLDNHLARILISNLRVIGCYKNRHSFIGSKKKCLIPIVDCQTIVCDVIKEMGMATLGIVHDIYVDHFYGIVNAGNYELAFGSSIDDTEEDMPFQCP</sequence>
<accession>A0AAF5DSW1</accession>
<dbReference type="WBParaSite" id="TCONS_00016847.p1">
    <property type="protein sequence ID" value="TCONS_00016847.p1"/>
    <property type="gene ID" value="XLOC_011485"/>
</dbReference>
<dbReference type="Proteomes" id="UP000035681">
    <property type="component" value="Unplaced"/>
</dbReference>
<dbReference type="SUPFAM" id="SSF55973">
    <property type="entry name" value="S-adenosylmethionine synthetase"/>
    <property type="match status" value="1"/>
</dbReference>
<keyword evidence="2" id="KW-1185">Reference proteome</keyword>
<evidence type="ECO:0000313" key="2">
    <source>
        <dbReference type="Proteomes" id="UP000035681"/>
    </source>
</evidence>